<comment type="caution">
    <text evidence="3">The sequence shown here is derived from an EMBL/GenBank/DDBJ whole genome shotgun (WGS) entry which is preliminary data.</text>
</comment>
<feature type="region of interest" description="Disordered" evidence="1">
    <location>
        <begin position="29"/>
        <end position="58"/>
    </location>
</feature>
<evidence type="ECO:0000259" key="2">
    <source>
        <dbReference type="Pfam" id="PF13518"/>
    </source>
</evidence>
<protein>
    <recommendedName>
        <fullName evidence="2">Insertion element IS150 protein InsJ-like helix-turn-helix domain-containing protein</fullName>
    </recommendedName>
</protein>
<dbReference type="EMBL" id="AZHW01000497">
    <property type="protein sequence ID" value="ETW98961.1"/>
    <property type="molecule type" value="Genomic_DNA"/>
</dbReference>
<organism evidence="3 4">
    <name type="scientific">Entotheonella factor</name>
    <dbReference type="NCBI Taxonomy" id="1429438"/>
    <lineage>
        <taxon>Bacteria</taxon>
        <taxon>Pseudomonadati</taxon>
        <taxon>Nitrospinota/Tectimicrobiota group</taxon>
        <taxon>Candidatus Tectimicrobiota</taxon>
        <taxon>Candidatus Entotheonellia</taxon>
        <taxon>Candidatus Entotheonellales</taxon>
        <taxon>Candidatus Entotheonellaceae</taxon>
        <taxon>Candidatus Entotheonella</taxon>
    </lineage>
</organism>
<proteinExistence type="predicted"/>
<feature type="compositionally biased region" description="Polar residues" evidence="1">
    <location>
        <begin position="29"/>
        <end position="39"/>
    </location>
</feature>
<gene>
    <name evidence="3" type="ORF">ETSY1_16790</name>
</gene>
<evidence type="ECO:0000313" key="4">
    <source>
        <dbReference type="Proteomes" id="UP000019141"/>
    </source>
</evidence>
<evidence type="ECO:0000256" key="1">
    <source>
        <dbReference type="SAM" id="MobiDB-lite"/>
    </source>
</evidence>
<evidence type="ECO:0000313" key="3">
    <source>
        <dbReference type="EMBL" id="ETW98961.1"/>
    </source>
</evidence>
<dbReference type="Proteomes" id="UP000019141">
    <property type="component" value="Unassembled WGS sequence"/>
</dbReference>
<sequence>MNQDQITLSLARLLDTHFQLKVIPSASLTLESESNQNRSMRPAIKGRSAGSRGNGSSKLDEHLEDIVELVAAGVTQKEIAARYQTTQSNLYDWLKRRGLKPPRSARRIVVAKGQSDSPPMND</sequence>
<dbReference type="Gene3D" id="1.10.10.60">
    <property type="entry name" value="Homeodomain-like"/>
    <property type="match status" value="1"/>
</dbReference>
<dbReference type="Pfam" id="PF13518">
    <property type="entry name" value="HTH_28"/>
    <property type="match status" value="1"/>
</dbReference>
<dbReference type="InterPro" id="IPR055247">
    <property type="entry name" value="InsJ-like_HTH"/>
</dbReference>
<feature type="domain" description="Insertion element IS150 protein InsJ-like helix-turn-helix" evidence="2">
    <location>
        <begin position="66"/>
        <end position="96"/>
    </location>
</feature>
<dbReference type="HOGENOM" id="CLU_153723_0_0_7"/>
<accession>W4LNK0</accession>
<dbReference type="AlphaFoldDB" id="W4LNK0"/>
<feature type="region of interest" description="Disordered" evidence="1">
    <location>
        <begin position="101"/>
        <end position="122"/>
    </location>
</feature>
<reference evidence="3 4" key="1">
    <citation type="journal article" date="2014" name="Nature">
        <title>An environmental bacterial taxon with a large and distinct metabolic repertoire.</title>
        <authorList>
            <person name="Wilson M.C."/>
            <person name="Mori T."/>
            <person name="Ruckert C."/>
            <person name="Uria A.R."/>
            <person name="Helf M.J."/>
            <person name="Takada K."/>
            <person name="Gernert C."/>
            <person name="Steffens U.A."/>
            <person name="Heycke N."/>
            <person name="Schmitt S."/>
            <person name="Rinke C."/>
            <person name="Helfrich E.J."/>
            <person name="Brachmann A.O."/>
            <person name="Gurgui C."/>
            <person name="Wakimoto T."/>
            <person name="Kracht M."/>
            <person name="Crusemann M."/>
            <person name="Hentschel U."/>
            <person name="Abe I."/>
            <person name="Matsunaga S."/>
            <person name="Kalinowski J."/>
            <person name="Takeyama H."/>
            <person name="Piel J."/>
        </authorList>
    </citation>
    <scope>NUCLEOTIDE SEQUENCE [LARGE SCALE GENOMIC DNA]</scope>
    <source>
        <strain evidence="4">TSY1</strain>
    </source>
</reference>
<name>W4LNK0_ENTF1</name>
<keyword evidence="4" id="KW-1185">Reference proteome</keyword>
<feature type="compositionally biased region" description="Low complexity" evidence="1">
    <location>
        <begin position="46"/>
        <end position="57"/>
    </location>
</feature>